<proteinExistence type="predicted"/>
<organism evidence="4 5">
    <name type="scientific">Pseudorhodoplanes sinuspersici</name>
    <dbReference type="NCBI Taxonomy" id="1235591"/>
    <lineage>
        <taxon>Bacteria</taxon>
        <taxon>Pseudomonadati</taxon>
        <taxon>Pseudomonadota</taxon>
        <taxon>Alphaproteobacteria</taxon>
        <taxon>Hyphomicrobiales</taxon>
        <taxon>Pseudorhodoplanes</taxon>
    </lineage>
</organism>
<dbReference type="InterPro" id="IPR006330">
    <property type="entry name" value="Ado/ade_deaminase"/>
</dbReference>
<evidence type="ECO:0000256" key="1">
    <source>
        <dbReference type="ARBA" id="ARBA00001947"/>
    </source>
</evidence>
<evidence type="ECO:0000256" key="3">
    <source>
        <dbReference type="ARBA" id="ARBA00022801"/>
    </source>
</evidence>
<dbReference type="OrthoDB" id="105475at2"/>
<dbReference type="Pfam" id="PF00962">
    <property type="entry name" value="A_deaminase"/>
    <property type="match status" value="1"/>
</dbReference>
<dbReference type="STRING" id="1235591.CAK95_12600"/>
<dbReference type="EMBL" id="CP021112">
    <property type="protein sequence ID" value="ARP99827.1"/>
    <property type="molecule type" value="Genomic_DNA"/>
</dbReference>
<dbReference type="InterPro" id="IPR032466">
    <property type="entry name" value="Metal_Hydrolase"/>
</dbReference>
<dbReference type="GO" id="GO:0000034">
    <property type="term" value="F:adenine deaminase activity"/>
    <property type="evidence" value="ECO:0007669"/>
    <property type="project" value="TreeGrafter"/>
</dbReference>
<evidence type="ECO:0000313" key="4">
    <source>
        <dbReference type="EMBL" id="ARP99827.1"/>
    </source>
</evidence>
<dbReference type="AlphaFoldDB" id="A0A1W6ZRF4"/>
<keyword evidence="5" id="KW-1185">Reference proteome</keyword>
<keyword evidence="2" id="KW-0479">Metal-binding</keyword>
<accession>A0A1W6ZRF4</accession>
<dbReference type="GO" id="GO:0005829">
    <property type="term" value="C:cytosol"/>
    <property type="evidence" value="ECO:0007669"/>
    <property type="project" value="TreeGrafter"/>
</dbReference>
<evidence type="ECO:0000313" key="5">
    <source>
        <dbReference type="Proteomes" id="UP000194137"/>
    </source>
</evidence>
<name>A0A1W6ZRF4_9HYPH</name>
<dbReference type="GO" id="GO:0006146">
    <property type="term" value="P:adenine catabolic process"/>
    <property type="evidence" value="ECO:0007669"/>
    <property type="project" value="TreeGrafter"/>
</dbReference>
<dbReference type="GO" id="GO:0046872">
    <property type="term" value="F:metal ion binding"/>
    <property type="evidence" value="ECO:0007669"/>
    <property type="project" value="UniProtKB-KW"/>
</dbReference>
<evidence type="ECO:0000256" key="2">
    <source>
        <dbReference type="ARBA" id="ARBA00022723"/>
    </source>
</evidence>
<dbReference type="NCBIfam" id="TIGR01430">
    <property type="entry name" value="aden_deam"/>
    <property type="match status" value="1"/>
</dbReference>
<dbReference type="PANTHER" id="PTHR43114:SF7">
    <property type="entry name" value="ADENOSINE DEAMINASE DOMAIN-CONTAINING PROTEIN"/>
    <property type="match status" value="1"/>
</dbReference>
<keyword evidence="3" id="KW-0378">Hydrolase</keyword>
<dbReference type="InterPro" id="IPR001365">
    <property type="entry name" value="A_deaminase_dom"/>
</dbReference>
<dbReference type="RefSeq" id="WP_086088231.1">
    <property type="nucleotide sequence ID" value="NZ_CP021112.1"/>
</dbReference>
<dbReference type="Gene3D" id="3.20.20.140">
    <property type="entry name" value="Metal-dependent hydrolases"/>
    <property type="match status" value="1"/>
</dbReference>
<gene>
    <name evidence="4" type="ORF">CAK95_12600</name>
</gene>
<dbReference type="SUPFAM" id="SSF51556">
    <property type="entry name" value="Metallo-dependent hydrolases"/>
    <property type="match status" value="1"/>
</dbReference>
<reference evidence="4 5" key="1">
    <citation type="submission" date="2017-05" db="EMBL/GenBank/DDBJ databases">
        <title>Full genome sequence of Pseudorhodoplanes sinuspersici.</title>
        <authorList>
            <person name="Dastgheib S.M.M."/>
            <person name="Shavandi M."/>
            <person name="Tirandaz H."/>
        </authorList>
    </citation>
    <scope>NUCLEOTIDE SEQUENCE [LARGE SCALE GENOMIC DNA]</scope>
    <source>
        <strain evidence="4 5">RIPI110</strain>
    </source>
</reference>
<dbReference type="PANTHER" id="PTHR43114">
    <property type="entry name" value="ADENINE DEAMINASE"/>
    <property type="match status" value="1"/>
</dbReference>
<dbReference type="Proteomes" id="UP000194137">
    <property type="component" value="Chromosome"/>
</dbReference>
<sequence>MTSSFPNVSPAYRDFLAALPKAELHLHIEGTLTPEMKWQLAGRNGVSLPYASIDEMRAAQNFEAPDAPGYLKKFIQHYNEGMLVLRTERDFYDITLSHLARCRDETVRYVEIMFDPQPHLMRGVPFEAFFAGMDEARRVGARDYGVESNFILCINRDLPLDTAHQALGAAAPFRDRIVGFGLDSVEDGNPPAKFTGLYDRARSEGYRLTAHCDVDQRDAVGHIHDCLNLLKVERIDHGINCIEDPALVDVLRERKICLTACPTWRPIDAMPRRVDRIRTMYDLGLKVTLNTDDPGLFLSGTLGTLLPPVAATGNFAPADMAAFMINAFEAAWLPADRRTRYVEEVRMFADSQASSLSSLS</sequence>
<dbReference type="KEGG" id="psin:CAK95_12600"/>
<protein>
    <submittedName>
        <fullName evidence="4">Adenosine deaminase</fullName>
    </submittedName>
</protein>
<comment type="cofactor">
    <cofactor evidence="1">
        <name>Zn(2+)</name>
        <dbReference type="ChEBI" id="CHEBI:29105"/>
    </cofactor>
</comment>
<dbReference type="GO" id="GO:0043103">
    <property type="term" value="P:hypoxanthine salvage"/>
    <property type="evidence" value="ECO:0007669"/>
    <property type="project" value="TreeGrafter"/>
</dbReference>